<feature type="compositionally biased region" description="Basic residues" evidence="12">
    <location>
        <begin position="425"/>
        <end position="434"/>
    </location>
</feature>
<dbReference type="Gene3D" id="1.20.120.350">
    <property type="entry name" value="Voltage-gated potassium channels. Chain C"/>
    <property type="match status" value="1"/>
</dbReference>
<feature type="domain" description="Ion transport" evidence="14">
    <location>
        <begin position="481"/>
        <end position="710"/>
    </location>
</feature>
<feature type="transmembrane region" description="Helical" evidence="13">
    <location>
        <begin position="477"/>
        <end position="499"/>
    </location>
</feature>
<evidence type="ECO:0000313" key="16">
    <source>
        <dbReference type="Proteomes" id="UP001150569"/>
    </source>
</evidence>
<feature type="region of interest" description="Disordered" evidence="12">
    <location>
        <begin position="968"/>
        <end position="1018"/>
    </location>
</feature>
<feature type="region of interest" description="Disordered" evidence="12">
    <location>
        <begin position="1"/>
        <end position="84"/>
    </location>
</feature>
<feature type="compositionally biased region" description="Basic residues" evidence="12">
    <location>
        <begin position="236"/>
        <end position="249"/>
    </location>
</feature>
<evidence type="ECO:0000256" key="2">
    <source>
        <dbReference type="ARBA" id="ARBA00022448"/>
    </source>
</evidence>
<evidence type="ECO:0000259" key="14">
    <source>
        <dbReference type="Pfam" id="PF00520"/>
    </source>
</evidence>
<dbReference type="GO" id="GO:0005249">
    <property type="term" value="F:voltage-gated potassium channel activity"/>
    <property type="evidence" value="ECO:0007669"/>
    <property type="project" value="InterPro"/>
</dbReference>
<accession>A0A9W8A5I5</accession>
<comment type="subcellular location">
    <subcellularLocation>
        <location evidence="1">Membrane</location>
        <topology evidence="1">Multi-pass membrane protein</topology>
    </subcellularLocation>
</comment>
<evidence type="ECO:0000256" key="13">
    <source>
        <dbReference type="SAM" id="Phobius"/>
    </source>
</evidence>
<feature type="compositionally biased region" description="Basic and acidic residues" evidence="12">
    <location>
        <begin position="1075"/>
        <end position="1085"/>
    </location>
</feature>
<dbReference type="PRINTS" id="PR00169">
    <property type="entry name" value="KCHANNEL"/>
</dbReference>
<feature type="region of interest" description="Disordered" evidence="12">
    <location>
        <begin position="96"/>
        <end position="121"/>
    </location>
</feature>
<feature type="compositionally biased region" description="Polar residues" evidence="12">
    <location>
        <begin position="1206"/>
        <end position="1239"/>
    </location>
</feature>
<keyword evidence="6" id="KW-0851">Voltage-gated channel</keyword>
<feature type="transmembrane region" description="Helical" evidence="13">
    <location>
        <begin position="664"/>
        <end position="683"/>
    </location>
</feature>
<keyword evidence="7" id="KW-0630">Potassium</keyword>
<dbReference type="Proteomes" id="UP001150569">
    <property type="component" value="Unassembled WGS sequence"/>
</dbReference>
<evidence type="ECO:0000256" key="12">
    <source>
        <dbReference type="SAM" id="MobiDB-lite"/>
    </source>
</evidence>
<feature type="region of interest" description="Disordered" evidence="12">
    <location>
        <begin position="301"/>
        <end position="434"/>
    </location>
</feature>
<evidence type="ECO:0000256" key="3">
    <source>
        <dbReference type="ARBA" id="ARBA00022538"/>
    </source>
</evidence>
<feature type="transmembrane region" description="Helical" evidence="13">
    <location>
        <begin position="511"/>
        <end position="530"/>
    </location>
</feature>
<feature type="compositionally biased region" description="Basic and acidic residues" evidence="12">
    <location>
        <begin position="892"/>
        <end position="913"/>
    </location>
</feature>
<dbReference type="EMBL" id="JANBPT010000323">
    <property type="protein sequence ID" value="KAJ1923600.1"/>
    <property type="molecule type" value="Genomic_DNA"/>
</dbReference>
<feature type="compositionally biased region" description="Low complexity" evidence="12">
    <location>
        <begin position="813"/>
        <end position="822"/>
    </location>
</feature>
<dbReference type="Pfam" id="PF00520">
    <property type="entry name" value="Ion_trans"/>
    <property type="match status" value="1"/>
</dbReference>
<feature type="region of interest" description="Disordered" evidence="12">
    <location>
        <begin position="1044"/>
        <end position="1148"/>
    </location>
</feature>
<evidence type="ECO:0000256" key="6">
    <source>
        <dbReference type="ARBA" id="ARBA00022882"/>
    </source>
</evidence>
<proteinExistence type="predicted"/>
<keyword evidence="10 13" id="KW-0472">Membrane</keyword>
<feature type="region of interest" description="Disordered" evidence="12">
    <location>
        <begin position="1205"/>
        <end position="1267"/>
    </location>
</feature>
<feature type="compositionally biased region" description="Gly residues" evidence="12">
    <location>
        <begin position="765"/>
        <end position="782"/>
    </location>
</feature>
<evidence type="ECO:0000256" key="10">
    <source>
        <dbReference type="ARBA" id="ARBA00023136"/>
    </source>
</evidence>
<protein>
    <recommendedName>
        <fullName evidence="14">Ion transport domain-containing protein</fullName>
    </recommendedName>
</protein>
<feature type="region of interest" description="Disordered" evidence="12">
    <location>
        <begin position="1282"/>
        <end position="1383"/>
    </location>
</feature>
<feature type="transmembrane region" description="Helical" evidence="13">
    <location>
        <begin position="542"/>
        <end position="563"/>
    </location>
</feature>
<keyword evidence="11" id="KW-0407">Ion channel</keyword>
<evidence type="ECO:0000256" key="1">
    <source>
        <dbReference type="ARBA" id="ARBA00004141"/>
    </source>
</evidence>
<comment type="caution">
    <text evidence="15">The sequence shown here is derived from an EMBL/GenBank/DDBJ whole genome shotgun (WGS) entry which is preliminary data.</text>
</comment>
<feature type="compositionally biased region" description="Polar residues" evidence="12">
    <location>
        <begin position="1433"/>
        <end position="1442"/>
    </location>
</feature>
<dbReference type="InterPro" id="IPR005821">
    <property type="entry name" value="Ion_trans_dom"/>
</dbReference>
<keyword evidence="8 13" id="KW-1133">Transmembrane helix</keyword>
<keyword evidence="16" id="KW-1185">Reference proteome</keyword>
<feature type="compositionally biased region" description="Low complexity" evidence="12">
    <location>
        <begin position="1285"/>
        <end position="1296"/>
    </location>
</feature>
<dbReference type="SUPFAM" id="SSF81324">
    <property type="entry name" value="Voltage-gated potassium channels"/>
    <property type="match status" value="1"/>
</dbReference>
<feature type="compositionally biased region" description="Low complexity" evidence="12">
    <location>
        <begin position="311"/>
        <end position="329"/>
    </location>
</feature>
<evidence type="ECO:0000256" key="4">
    <source>
        <dbReference type="ARBA" id="ARBA00022692"/>
    </source>
</evidence>
<evidence type="ECO:0000313" key="15">
    <source>
        <dbReference type="EMBL" id="KAJ1923600.1"/>
    </source>
</evidence>
<dbReference type="PANTHER" id="PTHR11537:SF254">
    <property type="entry name" value="POTASSIUM VOLTAGE-GATED CHANNEL PROTEIN SHAB"/>
    <property type="match status" value="1"/>
</dbReference>
<evidence type="ECO:0000256" key="9">
    <source>
        <dbReference type="ARBA" id="ARBA00023065"/>
    </source>
</evidence>
<feature type="region of interest" description="Disordered" evidence="12">
    <location>
        <begin position="220"/>
        <end position="254"/>
    </location>
</feature>
<feature type="region of interest" description="Disordered" evidence="12">
    <location>
        <begin position="1408"/>
        <end position="1445"/>
    </location>
</feature>
<feature type="transmembrane region" description="Helical" evidence="13">
    <location>
        <begin position="690"/>
        <end position="709"/>
    </location>
</feature>
<feature type="compositionally biased region" description="Polar residues" evidence="12">
    <location>
        <begin position="1373"/>
        <end position="1383"/>
    </location>
</feature>
<gene>
    <name evidence="15" type="ORF">IWQ60_005772</name>
</gene>
<dbReference type="OrthoDB" id="415460at2759"/>
<dbReference type="InterPro" id="IPR028325">
    <property type="entry name" value="VG_K_chnl"/>
</dbReference>
<dbReference type="Gene3D" id="1.10.287.70">
    <property type="match status" value="1"/>
</dbReference>
<keyword evidence="5" id="KW-0631">Potassium channel</keyword>
<sequence>MDDAPRGASGRRSAGYYPRSSSDTAPMLPEPDGPRPADTAGDASLAQSATARARRPSALSGRDDSANAEVDNGTNNGGGGGLTFLPFDVIDPDYTSQRRYHRASDRSPTTSPASSSTRNPFALLARRFGNTRGSSGENGAHHTRGAHSGIVTIADGIMPDGRAYDADARRNVFGDHDQPLRRYSTTAINVPEARPIGPATTEEANRIAADRSAADVSATPPHAYHLYNDGPPNRVTRPRRSRSRVHSRLTRYGESPSLHPFEMAVENVGLFHDPLFGLPTLDAHSGAATGIMDIPAYGAATRSGLRRRPRSLSSSSSESESTSTASSSTESERRDAPGVLSPVANVTEPGIPRTRRRSTVPHAPADNYPLGGPVRPSDIMHDSSRGMSLSRRARHKRRAERTAGPNTDTDQVPPADQEASPRNSASRRRPPMRYYHHPLPAAMNPLAPVMRNNEAAQMRCWWKRELFLLMEDPSSGWCAFAISVFIVFVIISGTVVTIIETIPSLLVPHPEAWFVFESAIVGIFTAEFILRLIAHSDNRRQLFRHVFSVLTVVDLVAIIPYYIELGVDRDRTFEFRFTAIRLLRLFRVFSVFKYSNLLQLSVEVMLIATRRSIDALMALIFFMIMAMLIFSTILYYFERGQWDAAQGVFINRVGDPSQFDSIPAALWFASVAVTTTGFGDVAPKTVGGKIFTFPLIAIGLLLIALPSIIVGREFTVVWQAMKLRRRKEIQLVQQAQREARREARRQEKRQLRLAARQAASSLDGCGRGSGSGRDGDGSGPGSKGKLPSGDATVNGKAKRGDGRVTGDSSHTLAVSSRSAASVTRKPASPPDAQVIEIPESDVDGAAPPLLEGRPNKTTARPFAGTRRGARSIDSNGNAGGIGPYSTVLSNETRVDEETRTSVDSRQSEPDMDHRHPRFLSSARNPYRFDDDRKRLGRSNSYDLERTTTKDLHHYSPDEDFVAKAMGLGMTRSPRHKKRRPSAAAVRRNDHHRGPVPPGPVHSHLQPPGQPQPKRQHHPWSLHGYRERHRQPTVHRNAATGPILAAASESEPRQLVGSGLATKSGMHGAGHFPQHRVPDRLSHTDDNDVESLDLDADSHVITTDPGSSSDDEGEDDEDLDNDDEEDEDDDEDENGKSQTNDMDENLSTIDSDVVYRGCLDDETKERINMLPQTINDLKAMFHSMQENQLTIQKAILLMSQRIEGIENRSTGNSGPNLASGESSNNFLSLNQNPLARSTSALPVPSRSPKRSATRNNGKDKVLDDVTLPIQRRTSHSAMASMASLVPASSQGAAGPSSKKPPGNPTGPGLRSRLGDLAAYSVSPGNDLAGSASSTGAVTDPFERRRLHTAMTSERSRNLRALLDPVGMPSRRPQLPSTSQGPSAATTMTAAGLRYKGRDAYLGHSGNAPAAHISQRDAPAQSTMTGMSNVPARTVPTSAPSSRPGSAYYVAPIPAFKPKTAATQPPPAEEESR</sequence>
<evidence type="ECO:0000256" key="8">
    <source>
        <dbReference type="ARBA" id="ARBA00022989"/>
    </source>
</evidence>
<dbReference type="PANTHER" id="PTHR11537">
    <property type="entry name" value="VOLTAGE-GATED POTASSIUM CHANNEL"/>
    <property type="match status" value="1"/>
</dbReference>
<evidence type="ECO:0000256" key="11">
    <source>
        <dbReference type="ARBA" id="ARBA00023303"/>
    </source>
</evidence>
<organism evidence="15 16">
    <name type="scientific">Tieghemiomyces parasiticus</name>
    <dbReference type="NCBI Taxonomy" id="78921"/>
    <lineage>
        <taxon>Eukaryota</taxon>
        <taxon>Fungi</taxon>
        <taxon>Fungi incertae sedis</taxon>
        <taxon>Zoopagomycota</taxon>
        <taxon>Kickxellomycotina</taxon>
        <taxon>Dimargaritomycetes</taxon>
        <taxon>Dimargaritales</taxon>
        <taxon>Dimargaritaceae</taxon>
        <taxon>Tieghemiomyces</taxon>
    </lineage>
</organism>
<keyword evidence="4 13" id="KW-0812">Transmembrane</keyword>
<keyword evidence="3" id="KW-0633">Potassium transport</keyword>
<reference evidence="15" key="1">
    <citation type="submission" date="2022-07" db="EMBL/GenBank/DDBJ databases">
        <title>Phylogenomic reconstructions and comparative analyses of Kickxellomycotina fungi.</title>
        <authorList>
            <person name="Reynolds N.K."/>
            <person name="Stajich J.E."/>
            <person name="Barry K."/>
            <person name="Grigoriev I.V."/>
            <person name="Crous P."/>
            <person name="Smith M.E."/>
        </authorList>
    </citation>
    <scope>NUCLEOTIDE SEQUENCE</scope>
    <source>
        <strain evidence="15">RSA 861</strain>
    </source>
</reference>
<keyword evidence="9" id="KW-0406">Ion transport</keyword>
<keyword evidence="2" id="KW-0813">Transport</keyword>
<feature type="compositionally biased region" description="Low complexity" evidence="12">
    <location>
        <begin position="752"/>
        <end position="764"/>
    </location>
</feature>
<dbReference type="GO" id="GO:0001508">
    <property type="term" value="P:action potential"/>
    <property type="evidence" value="ECO:0007669"/>
    <property type="project" value="TreeGrafter"/>
</dbReference>
<evidence type="ECO:0000256" key="5">
    <source>
        <dbReference type="ARBA" id="ARBA00022826"/>
    </source>
</evidence>
<dbReference type="GO" id="GO:0008076">
    <property type="term" value="C:voltage-gated potassium channel complex"/>
    <property type="evidence" value="ECO:0007669"/>
    <property type="project" value="InterPro"/>
</dbReference>
<feature type="compositionally biased region" description="Low complexity" evidence="12">
    <location>
        <begin position="106"/>
        <end position="118"/>
    </location>
</feature>
<evidence type="ECO:0000256" key="7">
    <source>
        <dbReference type="ARBA" id="ARBA00022958"/>
    </source>
</evidence>
<name>A0A9W8A5I5_9FUNG</name>
<feature type="region of interest" description="Disordered" evidence="12">
    <location>
        <begin position="742"/>
        <end position="934"/>
    </location>
</feature>
<feature type="transmembrane region" description="Helical" evidence="13">
    <location>
        <begin position="615"/>
        <end position="637"/>
    </location>
</feature>
<feature type="compositionally biased region" description="Acidic residues" evidence="12">
    <location>
        <begin position="1108"/>
        <end position="1132"/>
    </location>
</feature>
<dbReference type="InterPro" id="IPR027359">
    <property type="entry name" value="Volt_channel_dom_sf"/>
</dbReference>
<feature type="compositionally biased region" description="Polar residues" evidence="12">
    <location>
        <begin position="1135"/>
        <end position="1148"/>
    </location>
</feature>